<evidence type="ECO:0008006" key="3">
    <source>
        <dbReference type="Google" id="ProtNLM"/>
    </source>
</evidence>
<accession>A0A933P048</accession>
<evidence type="ECO:0000313" key="1">
    <source>
        <dbReference type="EMBL" id="MBI4923212.1"/>
    </source>
</evidence>
<proteinExistence type="predicted"/>
<sequence length="81" mass="8986">MTALVEERKLFKKLRAELEMKSRGKWALIHKNDLVGTFDTFDDAATHAVARFGRGPFLIRQIGAADVTLPASLAFATMHDA</sequence>
<organism evidence="1 2">
    <name type="scientific">Devosia nanyangense</name>
    <dbReference type="NCBI Taxonomy" id="1228055"/>
    <lineage>
        <taxon>Bacteria</taxon>
        <taxon>Pseudomonadati</taxon>
        <taxon>Pseudomonadota</taxon>
        <taxon>Alphaproteobacteria</taxon>
        <taxon>Hyphomicrobiales</taxon>
        <taxon>Devosiaceae</taxon>
        <taxon>Devosia</taxon>
    </lineage>
</organism>
<dbReference type="AlphaFoldDB" id="A0A933P048"/>
<dbReference type="EMBL" id="JACRAF010000048">
    <property type="protein sequence ID" value="MBI4923212.1"/>
    <property type="molecule type" value="Genomic_DNA"/>
</dbReference>
<gene>
    <name evidence="1" type="ORF">HY834_15835</name>
</gene>
<comment type="caution">
    <text evidence="1">The sequence shown here is derived from an EMBL/GenBank/DDBJ whole genome shotgun (WGS) entry which is preliminary data.</text>
</comment>
<name>A0A933P048_9HYPH</name>
<reference evidence="1" key="1">
    <citation type="submission" date="2020-07" db="EMBL/GenBank/DDBJ databases">
        <title>Huge and variable diversity of episymbiotic CPR bacteria and DPANN archaea in groundwater ecosystems.</title>
        <authorList>
            <person name="He C.Y."/>
            <person name="Keren R."/>
            <person name="Whittaker M."/>
            <person name="Farag I.F."/>
            <person name="Doudna J."/>
            <person name="Cate J.H.D."/>
            <person name="Banfield J.F."/>
        </authorList>
    </citation>
    <scope>NUCLEOTIDE SEQUENCE</scope>
    <source>
        <strain evidence="1">NC_groundwater_1586_Pr3_B-0.1um_66_15</strain>
    </source>
</reference>
<evidence type="ECO:0000313" key="2">
    <source>
        <dbReference type="Proteomes" id="UP000782610"/>
    </source>
</evidence>
<dbReference type="Proteomes" id="UP000782610">
    <property type="component" value="Unassembled WGS sequence"/>
</dbReference>
<protein>
    <recommendedName>
        <fullName evidence="3">DUF5678 domain-containing protein</fullName>
    </recommendedName>
</protein>